<keyword evidence="2" id="KW-0812">Transmembrane</keyword>
<keyword evidence="2" id="KW-1133">Transmembrane helix</keyword>
<evidence type="ECO:0000313" key="5">
    <source>
        <dbReference type="Proteomes" id="UP000593567"/>
    </source>
</evidence>
<evidence type="ECO:0000256" key="2">
    <source>
        <dbReference type="SAM" id="Phobius"/>
    </source>
</evidence>
<feature type="transmembrane region" description="Helical" evidence="2">
    <location>
        <begin position="128"/>
        <end position="149"/>
    </location>
</feature>
<dbReference type="AlphaFoldDB" id="A0A7J7J7K4"/>
<gene>
    <name evidence="4" type="ORF">EB796_020152</name>
</gene>
<evidence type="ECO:0000313" key="4">
    <source>
        <dbReference type="EMBL" id="KAF6021541.1"/>
    </source>
</evidence>
<dbReference type="EMBL" id="VXIV02003013">
    <property type="protein sequence ID" value="KAF6021541.1"/>
    <property type="molecule type" value="Genomic_DNA"/>
</dbReference>
<feature type="domain" description="Xrn1 helical" evidence="3">
    <location>
        <begin position="4"/>
        <end position="58"/>
    </location>
</feature>
<proteinExistence type="predicted"/>
<dbReference type="OrthoDB" id="372487at2759"/>
<comment type="caution">
    <text evidence="4">The sequence shown here is derived from an EMBL/GenBank/DDBJ whole genome shotgun (WGS) entry which is preliminary data.</text>
</comment>
<sequence length="159" mass="17660">MYFRTVPSPVPQFCDDIKNNKAIMVKYEDPVYDEHHVYPAIMLPGAKLPAATLKPEDLQKDNRGNYGNQRGRGRGGYRPQLGFTPNSGYRQNKDSGPANRMLGTSLHAAESSRNYGNSVPPPSSYGKISLYAFLLLPLLPLGINLLLTLELSITFSQNF</sequence>
<dbReference type="Pfam" id="PF17846">
    <property type="entry name" value="XRN_M"/>
    <property type="match status" value="1"/>
</dbReference>
<feature type="region of interest" description="Disordered" evidence="1">
    <location>
        <begin position="54"/>
        <end position="101"/>
    </location>
</feature>
<protein>
    <submittedName>
        <fullName evidence="4">XRN2</fullName>
    </submittedName>
</protein>
<dbReference type="InterPro" id="IPR041412">
    <property type="entry name" value="Xrn1_helical"/>
</dbReference>
<feature type="compositionally biased region" description="Basic and acidic residues" evidence="1">
    <location>
        <begin position="54"/>
        <end position="63"/>
    </location>
</feature>
<reference evidence="4" key="1">
    <citation type="submission" date="2020-06" db="EMBL/GenBank/DDBJ databases">
        <title>Draft genome of Bugula neritina, a colonial animal packing powerful symbionts and potential medicines.</title>
        <authorList>
            <person name="Rayko M."/>
        </authorList>
    </citation>
    <scope>NUCLEOTIDE SEQUENCE [LARGE SCALE GENOMIC DNA]</scope>
    <source>
        <strain evidence="4">Kwan_BN1</strain>
    </source>
</reference>
<evidence type="ECO:0000256" key="1">
    <source>
        <dbReference type="SAM" id="MobiDB-lite"/>
    </source>
</evidence>
<organism evidence="4 5">
    <name type="scientific">Bugula neritina</name>
    <name type="common">Brown bryozoan</name>
    <name type="synonym">Sertularia neritina</name>
    <dbReference type="NCBI Taxonomy" id="10212"/>
    <lineage>
        <taxon>Eukaryota</taxon>
        <taxon>Metazoa</taxon>
        <taxon>Spiralia</taxon>
        <taxon>Lophotrochozoa</taxon>
        <taxon>Bryozoa</taxon>
        <taxon>Gymnolaemata</taxon>
        <taxon>Cheilostomatida</taxon>
        <taxon>Flustrina</taxon>
        <taxon>Buguloidea</taxon>
        <taxon>Bugulidae</taxon>
        <taxon>Bugula</taxon>
    </lineage>
</organism>
<dbReference type="Proteomes" id="UP000593567">
    <property type="component" value="Unassembled WGS sequence"/>
</dbReference>
<name>A0A7J7J7K4_BUGNE</name>
<keyword evidence="2" id="KW-0472">Membrane</keyword>
<keyword evidence="5" id="KW-1185">Reference proteome</keyword>
<evidence type="ECO:0000259" key="3">
    <source>
        <dbReference type="Pfam" id="PF17846"/>
    </source>
</evidence>
<accession>A0A7J7J7K4</accession>